<feature type="transmembrane region" description="Helical" evidence="1">
    <location>
        <begin position="229"/>
        <end position="248"/>
    </location>
</feature>
<feature type="transmembrane region" description="Helical" evidence="1">
    <location>
        <begin position="139"/>
        <end position="155"/>
    </location>
</feature>
<name>A0A644Y4B7_9ZZZZ</name>
<keyword evidence="1" id="KW-0812">Transmembrane</keyword>
<proteinExistence type="predicted"/>
<feature type="transmembrane region" description="Helical" evidence="1">
    <location>
        <begin position="175"/>
        <end position="193"/>
    </location>
</feature>
<evidence type="ECO:0008006" key="3">
    <source>
        <dbReference type="Google" id="ProtNLM"/>
    </source>
</evidence>
<evidence type="ECO:0000313" key="2">
    <source>
        <dbReference type="EMBL" id="MPM23027.1"/>
    </source>
</evidence>
<dbReference type="AlphaFoldDB" id="A0A644Y4B7"/>
<keyword evidence="1" id="KW-1133">Transmembrane helix</keyword>
<keyword evidence="1" id="KW-0472">Membrane</keyword>
<protein>
    <recommendedName>
        <fullName evidence="3">DUF2812 domain-containing protein</fullName>
    </recommendedName>
</protein>
<accession>A0A644Y4B7</accession>
<gene>
    <name evidence="2" type="ORF">SDC9_69489</name>
</gene>
<sequence>MPDRVEALEKDESEYVRRWKPDDLCDLDRNESWFSDMAEQGLFVDHFTRWSVWFKRGTPQKTRYRMDVLSRALTEDELALYDSCGWHFAALHTEEGFRKDICYYVFRTDENAGVPELHTDPVEQAKSLKRLHGRLRRDVFLMLVFMAVVFWDLLMPGRPDLRFELLVTGEEPVRIYWVFFVLLETVNSVRGWLNIRRLRKRLAEGEPLDHHADYRKAHRRYAVISGLKLLLAGWLFAVLATQVIQLIASTRIRPLPETADFPAVRLEELYDGMLAENGISGELHHQWTTAGAEIDELRERANEAEANSILELRTASIRLPFVWTAKRAFAALTEMEMYDESDGYYRMGEIAPVETNLVDEAWAAAPGEDNWNQFVLLARDGRQIVMMFYLDRTNGDFDDPVEAEVFRDRCTERLLPMLAQKLEG</sequence>
<dbReference type="Pfam" id="PF11193">
    <property type="entry name" value="DUF2812"/>
    <property type="match status" value="1"/>
</dbReference>
<organism evidence="2">
    <name type="scientific">bioreactor metagenome</name>
    <dbReference type="NCBI Taxonomy" id="1076179"/>
    <lineage>
        <taxon>unclassified sequences</taxon>
        <taxon>metagenomes</taxon>
        <taxon>ecological metagenomes</taxon>
    </lineage>
</organism>
<dbReference type="EMBL" id="VSSQ01003940">
    <property type="protein sequence ID" value="MPM23027.1"/>
    <property type="molecule type" value="Genomic_DNA"/>
</dbReference>
<comment type="caution">
    <text evidence="2">The sequence shown here is derived from an EMBL/GenBank/DDBJ whole genome shotgun (WGS) entry which is preliminary data.</text>
</comment>
<evidence type="ECO:0000256" key="1">
    <source>
        <dbReference type="SAM" id="Phobius"/>
    </source>
</evidence>
<dbReference type="InterPro" id="IPR021359">
    <property type="entry name" value="DUF2812"/>
</dbReference>
<reference evidence="2" key="1">
    <citation type="submission" date="2019-08" db="EMBL/GenBank/DDBJ databases">
        <authorList>
            <person name="Kucharzyk K."/>
            <person name="Murdoch R.W."/>
            <person name="Higgins S."/>
            <person name="Loffler F."/>
        </authorList>
    </citation>
    <scope>NUCLEOTIDE SEQUENCE</scope>
</reference>